<dbReference type="GO" id="GO:0005634">
    <property type="term" value="C:nucleus"/>
    <property type="evidence" value="ECO:0007669"/>
    <property type="project" value="TreeGrafter"/>
</dbReference>
<feature type="compositionally biased region" description="Polar residues" evidence="3">
    <location>
        <begin position="412"/>
        <end position="428"/>
    </location>
</feature>
<dbReference type="PROSITE" id="PS50297">
    <property type="entry name" value="ANK_REP_REGION"/>
    <property type="match status" value="1"/>
</dbReference>
<dbReference type="PANTHER" id="PTHR23335">
    <property type="entry name" value="CALMODULIN-BINDING TRANSCRIPTION ACTIVATOR CAMTA"/>
    <property type="match status" value="1"/>
</dbReference>
<feature type="domain" description="IPT/TIG" evidence="4">
    <location>
        <begin position="116"/>
        <end position="195"/>
    </location>
</feature>
<keyword evidence="6" id="KW-1185">Reference proteome</keyword>
<dbReference type="PROSITE" id="PS50088">
    <property type="entry name" value="ANK_REPEAT"/>
    <property type="match status" value="1"/>
</dbReference>
<dbReference type="GO" id="GO:0003690">
    <property type="term" value="F:double-stranded DNA binding"/>
    <property type="evidence" value="ECO:0007669"/>
    <property type="project" value="TreeGrafter"/>
</dbReference>
<dbReference type="Pfam" id="PF00023">
    <property type="entry name" value="Ank"/>
    <property type="match status" value="1"/>
</dbReference>
<dbReference type="OrthoDB" id="10254686at2759"/>
<dbReference type="InterPro" id="IPR036770">
    <property type="entry name" value="Ankyrin_rpt-contain_sf"/>
</dbReference>
<dbReference type="InterPro" id="IPR013783">
    <property type="entry name" value="Ig-like_fold"/>
</dbReference>
<dbReference type="InterPro" id="IPR002110">
    <property type="entry name" value="Ankyrin_rpt"/>
</dbReference>
<proteinExistence type="predicted"/>
<organism evidence="7">
    <name type="scientific">Anisakis simplex</name>
    <name type="common">Herring worm</name>
    <dbReference type="NCBI Taxonomy" id="6269"/>
    <lineage>
        <taxon>Eukaryota</taxon>
        <taxon>Metazoa</taxon>
        <taxon>Ecdysozoa</taxon>
        <taxon>Nematoda</taxon>
        <taxon>Chromadorea</taxon>
        <taxon>Rhabditida</taxon>
        <taxon>Spirurina</taxon>
        <taxon>Ascaridomorpha</taxon>
        <taxon>Ascaridoidea</taxon>
        <taxon>Anisakidae</taxon>
        <taxon>Anisakis</taxon>
        <taxon>Anisakis simplex complex</taxon>
    </lineage>
</organism>
<accession>A0A0M3J4X7</accession>
<evidence type="ECO:0000313" key="5">
    <source>
        <dbReference type="EMBL" id="VDK19991.1"/>
    </source>
</evidence>
<dbReference type="InterPro" id="IPR014756">
    <property type="entry name" value="Ig_E-set"/>
</dbReference>
<reference evidence="5 6" key="2">
    <citation type="submission" date="2018-11" db="EMBL/GenBank/DDBJ databases">
        <authorList>
            <consortium name="Pathogen Informatics"/>
        </authorList>
    </citation>
    <scope>NUCLEOTIDE SEQUENCE [LARGE SCALE GENOMIC DNA]</scope>
</reference>
<evidence type="ECO:0000256" key="2">
    <source>
        <dbReference type="PROSITE-ProRule" id="PRU00023"/>
    </source>
</evidence>
<dbReference type="SUPFAM" id="SSF81296">
    <property type="entry name" value="E set domains"/>
    <property type="match status" value="1"/>
</dbReference>
<dbReference type="WBParaSite" id="ASIM_0000260201-mRNA-1">
    <property type="protein sequence ID" value="ASIM_0000260201-mRNA-1"/>
    <property type="gene ID" value="ASIM_0000260201"/>
</dbReference>
<evidence type="ECO:0000259" key="4">
    <source>
        <dbReference type="Pfam" id="PF01833"/>
    </source>
</evidence>
<dbReference type="GO" id="GO:0006357">
    <property type="term" value="P:regulation of transcription by RNA polymerase II"/>
    <property type="evidence" value="ECO:0007669"/>
    <property type="project" value="TreeGrafter"/>
</dbReference>
<feature type="region of interest" description="Disordered" evidence="3">
    <location>
        <begin position="408"/>
        <end position="456"/>
    </location>
</feature>
<dbReference type="Gene3D" id="1.25.40.20">
    <property type="entry name" value="Ankyrin repeat-containing domain"/>
    <property type="match status" value="1"/>
</dbReference>
<dbReference type="EMBL" id="UYRR01003311">
    <property type="protein sequence ID" value="VDK19991.1"/>
    <property type="molecule type" value="Genomic_DNA"/>
</dbReference>
<dbReference type="AlphaFoldDB" id="A0A0M3J4X7"/>
<sequence length="596" mass="65527">MRRQPSAFSDTVDGRFTGTLLTNYAVESDASLIANNDKLSATSASIPNAFLNFASCQPETTNTLSKSAVATSEQQSSSSNLACELRRCGTIAAVQSNSATSQQHNTASCSTPLIQIADLSPDRSPLRGGTKVLIVGGWYLRGHDYTVMFDDQQVPATLFHAGVLRCFAPPHNAGVVKLEVYCDGLLISHAVQFEYLDMSRTGGQSAVLLEISERLRFFHSCMITDRSQCAMRELPELDTETVALEIWSEMMRYPFDYNLLTNRSATMRNDNSLLHLCAMLNFHRLIQSVLQFRSEISSQYYIRDLDVVSRDAEGRTPLHLAVLHANLNSIQILISNCPSSVDVLDDRGETPQDLIFKSQNSHIINSYKQTIDTVRHQAKASDDRCGQSQESINSTALWVMTNGETVTDEQRLANTSTITSSSRQTMLQENGGGDSSIKSLNEYSDIDDSHHDGSSLSANKLHHCENLERGGWMDDTLAMDVHIPDSPTTADMWNALSSSDDATSEGARARMASLAQQIIDALPARIKSFNEAADPNFVDDVGGLSEPSESSGLSIHSRNPFLGNAYVRSSSEWEELVTPLDNTTYEVHVSEFHGPC</sequence>
<reference evidence="7" key="1">
    <citation type="submission" date="2017-02" db="UniProtKB">
        <authorList>
            <consortium name="WormBaseParasite"/>
        </authorList>
    </citation>
    <scope>IDENTIFICATION</scope>
</reference>
<dbReference type="SMART" id="SM00248">
    <property type="entry name" value="ANK"/>
    <property type="match status" value="2"/>
</dbReference>
<dbReference type="Gene3D" id="2.60.40.10">
    <property type="entry name" value="Immunoglobulins"/>
    <property type="match status" value="1"/>
</dbReference>
<feature type="repeat" description="ANK" evidence="2">
    <location>
        <begin position="313"/>
        <end position="336"/>
    </location>
</feature>
<dbReference type="InterPro" id="IPR002909">
    <property type="entry name" value="IPT_dom"/>
</dbReference>
<dbReference type="GO" id="GO:0003712">
    <property type="term" value="F:transcription coregulator activity"/>
    <property type="evidence" value="ECO:0007669"/>
    <property type="project" value="TreeGrafter"/>
</dbReference>
<evidence type="ECO:0000313" key="7">
    <source>
        <dbReference type="WBParaSite" id="ASIM_0000260201-mRNA-1"/>
    </source>
</evidence>
<gene>
    <name evidence="5" type="ORF">ASIM_LOCUS2462</name>
</gene>
<dbReference type="Pfam" id="PF01833">
    <property type="entry name" value="TIG"/>
    <property type="match status" value="1"/>
</dbReference>
<dbReference type="Proteomes" id="UP000267096">
    <property type="component" value="Unassembled WGS sequence"/>
</dbReference>
<name>A0A0M3J4X7_ANISI</name>
<keyword evidence="1 2" id="KW-0040">ANK repeat</keyword>
<evidence type="ECO:0000256" key="3">
    <source>
        <dbReference type="SAM" id="MobiDB-lite"/>
    </source>
</evidence>
<evidence type="ECO:0000256" key="1">
    <source>
        <dbReference type="ARBA" id="ARBA00023043"/>
    </source>
</evidence>
<dbReference type="SUPFAM" id="SSF48403">
    <property type="entry name" value="Ankyrin repeat"/>
    <property type="match status" value="1"/>
</dbReference>
<protein>
    <submittedName>
        <fullName evidence="7">ANK_REP_REGION domain-containing protein</fullName>
    </submittedName>
</protein>
<dbReference type="PANTHER" id="PTHR23335:SF1">
    <property type="entry name" value="CALMODULIN-BINDING TRANSCRIPTION ACTIVATOR, ISOFORM F"/>
    <property type="match status" value="1"/>
</dbReference>
<evidence type="ECO:0000313" key="6">
    <source>
        <dbReference type="Proteomes" id="UP000267096"/>
    </source>
</evidence>